<feature type="compositionally biased region" description="Low complexity" evidence="11">
    <location>
        <begin position="663"/>
        <end position="682"/>
    </location>
</feature>
<dbReference type="Gene3D" id="1.10.1200.10">
    <property type="entry name" value="ACP-like"/>
    <property type="match status" value="4"/>
</dbReference>
<dbReference type="InterPro" id="IPR020806">
    <property type="entry name" value="PKS_PP-bd"/>
</dbReference>
<dbReference type="Gene3D" id="3.30.559.30">
    <property type="entry name" value="Nonribosomal peptide synthetase, condensation domain"/>
    <property type="match status" value="3"/>
</dbReference>
<dbReference type="NCBIfam" id="TIGR01733">
    <property type="entry name" value="AA-adenyl-dom"/>
    <property type="match status" value="2"/>
</dbReference>
<dbReference type="SMART" id="SM00823">
    <property type="entry name" value="PKS_PP"/>
    <property type="match status" value="4"/>
</dbReference>
<dbReference type="InterPro" id="IPR040097">
    <property type="entry name" value="FAAL/FAAC"/>
</dbReference>
<gene>
    <name evidence="13" type="ORF">FB564_2699</name>
</gene>
<dbReference type="InterPro" id="IPR001242">
    <property type="entry name" value="Condensation_dom"/>
</dbReference>
<dbReference type="CDD" id="cd19535">
    <property type="entry name" value="Cyc_NRPS"/>
    <property type="match status" value="3"/>
</dbReference>
<keyword evidence="8" id="KW-0276">Fatty acid metabolism</keyword>
<proteinExistence type="inferred from homology"/>
<dbReference type="RefSeq" id="WP_249039887.1">
    <property type="nucleotide sequence ID" value="NZ_VFOL01000001.1"/>
</dbReference>
<dbReference type="Pfam" id="PF00668">
    <property type="entry name" value="Condensation"/>
    <property type="match status" value="3"/>
</dbReference>
<dbReference type="InterPro" id="IPR042099">
    <property type="entry name" value="ANL_N_sf"/>
</dbReference>
<feature type="domain" description="Carrier" evidence="12">
    <location>
        <begin position="1662"/>
        <end position="1740"/>
    </location>
</feature>
<dbReference type="EMBL" id="VFOL01000001">
    <property type="protein sequence ID" value="TQL37536.1"/>
    <property type="molecule type" value="Genomic_DNA"/>
</dbReference>
<dbReference type="InterPro" id="IPR045851">
    <property type="entry name" value="AMP-bd_C_sf"/>
</dbReference>
<dbReference type="GO" id="GO:0008610">
    <property type="term" value="P:lipid biosynthetic process"/>
    <property type="evidence" value="ECO:0007669"/>
    <property type="project" value="InterPro"/>
</dbReference>
<evidence type="ECO:0000256" key="4">
    <source>
        <dbReference type="ARBA" id="ARBA00016743"/>
    </source>
</evidence>
<protein>
    <recommendedName>
        <fullName evidence="4">Phenyloxazoline synthase MbtB</fullName>
    </recommendedName>
    <alternativeName>
        <fullName evidence="10">Mycobactin synthetase protein B</fullName>
    </alternativeName>
</protein>
<dbReference type="PANTHER" id="PTHR45527">
    <property type="entry name" value="NONRIBOSOMAL PEPTIDE SYNTHETASE"/>
    <property type="match status" value="1"/>
</dbReference>
<dbReference type="Gene3D" id="3.40.109.10">
    <property type="entry name" value="NADH Oxidase"/>
    <property type="match status" value="1"/>
</dbReference>
<dbReference type="SUPFAM" id="SSF55469">
    <property type="entry name" value="FMN-dependent nitroreductase-like"/>
    <property type="match status" value="1"/>
</dbReference>
<dbReference type="GeneID" id="93771939"/>
<dbReference type="InterPro" id="IPR025110">
    <property type="entry name" value="AMP-bd_C"/>
</dbReference>
<dbReference type="Pfam" id="PF23024">
    <property type="entry name" value="AMP-dom_DIP2-like"/>
    <property type="match status" value="1"/>
</dbReference>
<dbReference type="GO" id="GO:0044550">
    <property type="term" value="P:secondary metabolite biosynthetic process"/>
    <property type="evidence" value="ECO:0007669"/>
    <property type="project" value="TreeGrafter"/>
</dbReference>
<dbReference type="PROSITE" id="PS00455">
    <property type="entry name" value="AMP_BINDING"/>
    <property type="match status" value="3"/>
</dbReference>
<evidence type="ECO:0000256" key="10">
    <source>
        <dbReference type="ARBA" id="ARBA00033440"/>
    </source>
</evidence>
<dbReference type="PROSITE" id="PS50075">
    <property type="entry name" value="CARRIER"/>
    <property type="match status" value="4"/>
</dbReference>
<feature type="domain" description="Carrier" evidence="12">
    <location>
        <begin position="3955"/>
        <end position="4030"/>
    </location>
</feature>
<dbReference type="SUPFAM" id="SSF56801">
    <property type="entry name" value="Acetyl-CoA synthetase-like"/>
    <property type="match status" value="4"/>
</dbReference>
<dbReference type="InterPro" id="IPR000873">
    <property type="entry name" value="AMP-dep_synth/lig_dom"/>
</dbReference>
<evidence type="ECO:0000256" key="6">
    <source>
        <dbReference type="ARBA" id="ARBA00022553"/>
    </source>
</evidence>
<dbReference type="InterPro" id="IPR009081">
    <property type="entry name" value="PP-bd_ACP"/>
</dbReference>
<dbReference type="Gene3D" id="3.30.559.10">
    <property type="entry name" value="Chloramphenicol acetyltransferase-like domain"/>
    <property type="match status" value="3"/>
</dbReference>
<dbReference type="Pfam" id="PF00501">
    <property type="entry name" value="AMP-binding"/>
    <property type="match status" value="4"/>
</dbReference>
<dbReference type="FunFam" id="3.40.50.12780:FF:000012">
    <property type="entry name" value="Non-ribosomal peptide synthetase"/>
    <property type="match status" value="1"/>
</dbReference>
<dbReference type="Pfam" id="PF13193">
    <property type="entry name" value="AMP-binding_C"/>
    <property type="match status" value="1"/>
</dbReference>
<dbReference type="Pfam" id="PF00550">
    <property type="entry name" value="PP-binding"/>
    <property type="match status" value="4"/>
</dbReference>
<dbReference type="SUPFAM" id="SSF47336">
    <property type="entry name" value="ACP-like"/>
    <property type="match status" value="4"/>
</dbReference>
<feature type="region of interest" description="Disordered" evidence="11">
    <location>
        <begin position="4037"/>
        <end position="4067"/>
    </location>
</feature>
<dbReference type="Gene3D" id="2.30.38.10">
    <property type="entry name" value="Luciferase, Domain 3"/>
    <property type="match status" value="3"/>
</dbReference>
<dbReference type="Proteomes" id="UP000315983">
    <property type="component" value="Unassembled WGS sequence"/>
</dbReference>
<dbReference type="Gene3D" id="3.40.50.980">
    <property type="match status" value="6"/>
</dbReference>
<evidence type="ECO:0000256" key="7">
    <source>
        <dbReference type="ARBA" id="ARBA00022598"/>
    </source>
</evidence>
<evidence type="ECO:0000256" key="5">
    <source>
        <dbReference type="ARBA" id="ARBA00022450"/>
    </source>
</evidence>
<accession>A0A542XNV3</accession>
<evidence type="ECO:0000256" key="11">
    <source>
        <dbReference type="SAM" id="MobiDB-lite"/>
    </source>
</evidence>
<reference evidence="13 14" key="1">
    <citation type="submission" date="2019-06" db="EMBL/GenBank/DDBJ databases">
        <title>Sequencing the genomes of 1000 actinobacteria strains.</title>
        <authorList>
            <person name="Klenk H.-P."/>
        </authorList>
    </citation>
    <scope>NUCLEOTIDE SEQUENCE [LARGE SCALE GENOMIC DNA]</scope>
    <source>
        <strain evidence="13 14">DSM 44819</strain>
    </source>
</reference>
<dbReference type="GO" id="GO:0071766">
    <property type="term" value="P:Actinobacterium-type cell wall biogenesis"/>
    <property type="evidence" value="ECO:0007669"/>
    <property type="project" value="UniProtKB-ARBA"/>
</dbReference>
<dbReference type="GO" id="GO:0031177">
    <property type="term" value="F:phosphopantetheine binding"/>
    <property type="evidence" value="ECO:0007669"/>
    <property type="project" value="InterPro"/>
</dbReference>
<comment type="cofactor">
    <cofactor evidence="1">
        <name>pantetheine 4'-phosphate</name>
        <dbReference type="ChEBI" id="CHEBI:47942"/>
    </cofactor>
</comment>
<feature type="region of interest" description="Disordered" evidence="11">
    <location>
        <begin position="3674"/>
        <end position="3696"/>
    </location>
</feature>
<feature type="region of interest" description="Disordered" evidence="11">
    <location>
        <begin position="2600"/>
        <end position="2625"/>
    </location>
</feature>
<comment type="similarity">
    <text evidence="3">Belongs to the ATP-dependent AMP-binding enzyme family. MbtB subfamily.</text>
</comment>
<dbReference type="InterPro" id="IPR020845">
    <property type="entry name" value="AMP-binding_CS"/>
</dbReference>
<evidence type="ECO:0000259" key="12">
    <source>
        <dbReference type="PROSITE" id="PS50075"/>
    </source>
</evidence>
<keyword evidence="7" id="KW-0436">Ligase</keyword>
<dbReference type="GO" id="GO:0016874">
    <property type="term" value="F:ligase activity"/>
    <property type="evidence" value="ECO:0007669"/>
    <property type="project" value="UniProtKB-KW"/>
</dbReference>
<dbReference type="InterPro" id="IPR036736">
    <property type="entry name" value="ACP-like_sf"/>
</dbReference>
<dbReference type="FunFam" id="3.30.300.30:FF:000015">
    <property type="entry name" value="Nonribosomal peptide synthase SidD"/>
    <property type="match status" value="1"/>
</dbReference>
<keyword evidence="5" id="KW-0596">Phosphopantetheine</keyword>
<evidence type="ECO:0000313" key="13">
    <source>
        <dbReference type="EMBL" id="TQL37536.1"/>
    </source>
</evidence>
<feature type="compositionally biased region" description="Basic residues" evidence="11">
    <location>
        <begin position="4043"/>
        <end position="4052"/>
    </location>
</feature>
<dbReference type="CDD" id="cd02142">
    <property type="entry name" value="McbC_SagB-like_oxidoreductase"/>
    <property type="match status" value="1"/>
</dbReference>
<organism evidence="13 14">
    <name type="scientific">Salinispora arenicola</name>
    <dbReference type="NCBI Taxonomy" id="168697"/>
    <lineage>
        <taxon>Bacteria</taxon>
        <taxon>Bacillati</taxon>
        <taxon>Actinomycetota</taxon>
        <taxon>Actinomycetes</taxon>
        <taxon>Micromonosporales</taxon>
        <taxon>Micromonosporaceae</taxon>
        <taxon>Salinispora</taxon>
    </lineage>
</organism>
<dbReference type="GO" id="GO:0006631">
    <property type="term" value="P:fatty acid metabolic process"/>
    <property type="evidence" value="ECO:0007669"/>
    <property type="project" value="UniProtKB-KW"/>
</dbReference>
<evidence type="ECO:0000313" key="14">
    <source>
        <dbReference type="Proteomes" id="UP000315983"/>
    </source>
</evidence>
<evidence type="ECO:0000256" key="2">
    <source>
        <dbReference type="ARBA" id="ARBA00005102"/>
    </source>
</evidence>
<dbReference type="InterPro" id="IPR010071">
    <property type="entry name" value="AA_adenyl_dom"/>
</dbReference>
<evidence type="ECO:0000256" key="1">
    <source>
        <dbReference type="ARBA" id="ARBA00001957"/>
    </source>
</evidence>
<dbReference type="GO" id="GO:0016491">
    <property type="term" value="F:oxidoreductase activity"/>
    <property type="evidence" value="ECO:0007669"/>
    <property type="project" value="InterPro"/>
</dbReference>
<evidence type="ECO:0000256" key="3">
    <source>
        <dbReference type="ARBA" id="ARBA00007380"/>
    </source>
</evidence>
<feature type="region of interest" description="Disordered" evidence="11">
    <location>
        <begin position="660"/>
        <end position="693"/>
    </location>
</feature>
<dbReference type="FunFam" id="3.30.559.10:FF:000023">
    <property type="entry name" value="Non-ribosomal peptide synthetase"/>
    <property type="match status" value="3"/>
</dbReference>
<dbReference type="PANTHER" id="PTHR45527:SF10">
    <property type="entry name" value="PYOCHELIN SYNTHASE PCHF"/>
    <property type="match status" value="1"/>
</dbReference>
<evidence type="ECO:0000256" key="8">
    <source>
        <dbReference type="ARBA" id="ARBA00022832"/>
    </source>
</evidence>
<sequence length="4067" mass="438823">MVVDLLRRAVDREPDRTAISFSGAAAPAGHGGSLDLTNAQLYSRVGRIAPLLRRDTRVLVLLPAGPDFFAALFAAFHAGATAVPTPPPANDSDRFVSVAVDCTADAIVTTAETAATARRIWDRSGAPPIRWILVDDLDHAEGSSREGFVAPDSLAVLQYTSGSTGRPKGVAISHEVLTAWLDVFVERVALPPGSTVVTWAPVHHALGLAVALMALPMGGRTSLLAPEDVLADPVRWLRAISATPTPVYSGAPPFAYQLCVDATEPGDRQGLDLSRWEVALIGSERIRPQILDRFAAAFGPHGFALSAFFPSYGMTEIMMASGHRGPAEPVRLTVDAAALERREVRITPDADRTVDLVASGAPGVGIDLVIVDPDTRRPCADGQVGELWVRGPVVAGGYWRRPEQTAETFGQQLADGTGPYLRTGDLAFFHQGELVVCGRLSELVIIRGRNLLPQDIESTVQAADPALAGRPTAAFSVEGDDVDHLVVVADTEPESVPEPDRLAERVRRAVTAAHDVEVDAVLLVPTGQMPQTGTGKVQRAACRRAYQDGAFTPFGTARLSVAAPATTDVDTAPPLRGLLAALPAHLRQPVAEAELRRRVSVLTGVPVDEVAPDSPLIDLGLDSLRMIKLRGLLAADGQLDKPLVELARSTIAELAAQLAGPVRQGQRAADPDAAAPGGREPATPAAPEDEDRYEPFRLTDVQHAYLMGSSGDYPLSGVNTHYYTEFDGRGLDVPRLYEALCRLVRRHDMLRAVASPDGTQRVLPEVPPVPMPLADLRTADPAHLDRIRAEMSHQTFPAGAWPLLDVRVSMLPDGVTRVHVSVDLLVVDLWSLRILSRDWRALYERPDAALPPPGISFRQYLSAVKPDANAAARDYWLNRLDSLPPGPDLPLRRLPDATEIPRFHRRAAQLEQARWDTLRERATERGLTPVSVLLAAYAAVLGSWSRRSRFTLNLPTFNRRPVHPDIEEVIGDFTSVTLLEVDLTGATTLPELATRLRDQLWRDLEHQDFDGVRVLRELARHRGVAAELFAPTVFAAAVGHTDDVPPELPLTWLGDQVYALSQTPQVLLDHQILEGADGIAYNWDSVDDFFTDGVLDEMFAAYRALLRRLTDADGATWTEPLSTGSGTALATHRSLPSVSANRTDGPCPDGLLHEPILDQARQIPDAPAVIGADRTLTFAELRDHACALAHELRALGAGPNQLVAVAMPKSVEQVVAVLAVHLAGAAYLPVDTELPIARQDRLLTQGQCRLVLCLAGEVRPEWPDLVKAVGVEASTPPRAPVEPPEPLATPTDLAYVIFTSGSTGDPKGVAVSHRAALNTCVDVNDRFAVHAADRVLGLSSLSFDLSVYDIFGVLGAGGAVVLPPPGSGRDPERWLELIRDHGVTIWNSVPALMAMLTEYAAGSPPADPPPLRLALLSGDWVPLPLPDRIRALAPGCRVVSLGGATEAAIWSICYEVDTVDATWESVPYGRPMRNQRFHVLNDLWQECPAHVTGELFIAGVGLADGYFGDPRRTAERFVVHPHTAERLYRTGDLGRWRPDGTIEFLGREDFQVKVGGFRIELGEIENAIVAAPGVRAAVVTAPGDRNHRRLNAYLVPEVPARTDQERRSLVTTVTAHLTERLPGYMVPPAMQVIDALPLSGNGKVDRSALPDPVTGSGAPVTATPDALVQDVRARIARLLRVDPERLPVGAPLPSIGIDSLRAIELRNELKRDHRVVLPIRTLLSSSLTIAQLARSVDAARDGVAGGDASELPRVSARPDRRHEPFALTDLQHAYLVGRSGDYALGGVGSHFYVEFDSPDLLPDRLHEALTRLVRRHDMLRAVIAADGTQRVLDDVSSVPMPVYDMRMGTAEEIRAHLDRIRAEMAHQAFAPDTWPLFDVRVSRLPDGTGRLHFGMDLLIADVWSIGIFVREWEALYSSDRTDLPELSLTFRDYLTAAGSIQDTGAARRAEAYWTARLDALPPGPDLPLRADPGMLDHPPAFDRRSVRLPAGEWAAIKAQAAQRDLTPNAVLLAGYAAVLGRWSRRQHFTLNLPTFNRHPLHEQVNDIIGDFTSVTLLEIRLDDARGLAGLARRAHEQLVTDLEHCEYGGVEVLRALARRGGRPEVFAPVVFTSALGQDRAGGGDLALDWLGTQVFGISQTPQVLLDNQVYELGGELVVHWDAVAELFPTGVLDEMFTAYRDLLRRLAWGWWDLPSPPADVLRVDGALEAGPLHGPLLAQAAARPDAPAVVSGDGVLTFGELHDHAATVARRLREIGLDPGEPVAISLPRGPGKVVAALGVLLADAPFLALDPELPAERRAHLLTVARCRTVLCADRDAGWADGVWTVVPDGRVDAHAPFPRPYAAPGDLAYLTVTADPDGEPAVVAVSHRAALITCADVTGRFGVGPDDRVLGVSPPHVDLSVYDVFGVLGAGGALVLPEPDAADDPGRWAELVRAHRVTIWNSDAASAARLVEHGEATRAGAPLRLVLLSGDRIPVALAERVHALAPEARVVGLGSASGVAIWSACHEIDHPEPGRDVLPFGTALRGRRVHVLNDRFQECPAHVTGELFLAGPGLAECYHGDPERTAARFVAHPSTGERLHRTGWLARRLPDGVVEVTGRDEAGAGNDRPPVPDVAHGDDRRLSDDQADAAQRLRTQIAALLRIDAADVPTTVALPVLGVDSLRAIQLRNQVQRELGVVLSMRTLLSSTVTIADLAVALAAEVSGDAAQPLPAVQPQPHLRDQPFGLTDLQQAYLIGRSPGLDLGGVSTYFYAESAGEHDVDRLVRAFQAVVDRHDMLRATVTPDGEQQVLADPPPVPVRRYDLRGAGTEAVDEHLTRLRAEMAQQVLPLGGWPLFDLRLTLRDDGGSPVVHVHLGCDMLIADVWSIGLMLREWEAYYHQDDPGLRPLSLTFRDYLAAARRVQDGPRALRARRYWQSRLDELPAAPELPLRAHPAPAGPPVFDRRDIRLDPRRWEALKRHAAAAGLTPNAVLVAVLAAVVGQWSRTGRFLLNLPTFNRLPLHDEVDAIIGDFTSVTLLDVDLRAAATVGELARRVHARLVEDLDHREYSGVQVLRELSRRRTTGQPFLAPVVFTSALGQGGDDRGDLPTGWLGTPVYGRSTTPQVLLDNQVYEVEGTLVVHWDLVAGMFPPGVVDAMFDSYQALLGRVCDAEGLAATLDLTPTANRELVRSVNATDGPVPAGLLHDRIVDRVRREPERPAVVGPDGDLTYGELYRRAAQVAAHLRAAGVERNHLVAVALRRGVDQVVAALSVLLAGGAYVPIDPDLPAARRELMLDRSGCRLVLREEGNHDWPVGVRSVGWPVGSGGVVELMGVGGSSSDVAYVIFTSGSTGEPKGVVVSHRAAVNTVVEVCERFGVGVGDRVLGLSSLSFDLSVFDVFGVLGVGGVLVLPGVGDRRDPAVWWELVSRYSVSVWNSVPALAQMFVDYVAGLGVSSVPLRLVLVSGDWVPLGLPGAVWSVAPGCRVVSLGGATEAAVWSIAFEVEGVDAGWESVPYGRPLRNQRFHVLNDRWQECPVYVVGELFIGGVGLADGYVGDAELTGRRFVVHPVSGERLYRTGDLGRWRPDGLVEFVGREDLQVKVGGYRIELGEIEQVLTGHPLVREAVVTAPGDRHHRRLTAHIVPATHDPTRRPTASAAVDPELFGPEERERVLFDETDRVEFKIARRGLRRDLTGDPVELPATGDGPATRTSRRRYAHRPVALRELSGLLATLRSHETGALPKYRYGSAGNSYAVQTYLHVVDGRVDELPGGTYYHDPARHRLVPVRPGAVLTSAVRLGADRQALDTAAFEIFLVADLDAVEPLYGPRTARDVCLIEAGLIAQCLEDATTGHGIGLCQLRVVDGMRELRSVLRLGDRHEVLHALLGGALLRAGEEPAEAPEPLPAFHDDPQALLDVVRAHLAAHLPEYLLPSSYTVLDALPRTPAGAVDHAALADPAALADSTAPAGPVAPGPGAAPAGAEDTIAEVLRTLLGASTVGRDTGFFQLGADSLLLVRAHRQLQEALGRRFPLTHMFEHATVRRLASALDTASDDGADLLAEAARRANRARRRGRPVSTPTGADPQEGQA</sequence>
<comment type="caution">
    <text evidence="13">The sequence shown here is derived from an EMBL/GenBank/DDBJ whole genome shotgun (WGS) entry which is preliminary data.</text>
</comment>
<feature type="domain" description="Carrier" evidence="12">
    <location>
        <begin position="588"/>
        <end position="662"/>
    </location>
</feature>
<dbReference type="Gene3D" id="3.40.50.12780">
    <property type="entry name" value="N-terminal domain of ligase-like"/>
    <property type="match status" value="1"/>
</dbReference>
<dbReference type="FunFam" id="3.30.559.30:FF:000006">
    <property type="entry name" value="Yersiniabactin polyketide/non-ribosomal peptide synthetase"/>
    <property type="match status" value="3"/>
</dbReference>
<comment type="pathway">
    <text evidence="2">Siderophore biosynthesis; mycobactin biosynthesis.</text>
</comment>
<dbReference type="InterPro" id="IPR000415">
    <property type="entry name" value="Nitroreductase-like"/>
</dbReference>
<name>A0A542XNV3_SALAC</name>
<dbReference type="InterPro" id="IPR023213">
    <property type="entry name" value="CAT-like_dom_sf"/>
</dbReference>
<dbReference type="CDD" id="cd12114">
    <property type="entry name" value="A_NRPS_TlmIV_like"/>
    <property type="match status" value="1"/>
</dbReference>
<dbReference type="GO" id="GO:0043041">
    <property type="term" value="P:amino acid activation for nonribosomal peptide biosynthetic process"/>
    <property type="evidence" value="ECO:0007669"/>
    <property type="project" value="TreeGrafter"/>
</dbReference>
<dbReference type="SUPFAM" id="SSF52777">
    <property type="entry name" value="CoA-dependent acyltransferases"/>
    <property type="match status" value="6"/>
</dbReference>
<dbReference type="GO" id="GO:0005737">
    <property type="term" value="C:cytoplasm"/>
    <property type="evidence" value="ECO:0007669"/>
    <property type="project" value="TreeGrafter"/>
</dbReference>
<evidence type="ECO:0000256" key="9">
    <source>
        <dbReference type="ARBA" id="ARBA00023098"/>
    </source>
</evidence>
<dbReference type="PROSITE" id="PS00012">
    <property type="entry name" value="PHOSPHOPANTETHEINE"/>
    <property type="match status" value="2"/>
</dbReference>
<dbReference type="CDD" id="cd05931">
    <property type="entry name" value="FAAL"/>
    <property type="match status" value="1"/>
</dbReference>
<dbReference type="InterPro" id="IPR057737">
    <property type="entry name" value="Condensation_MtbB-like"/>
</dbReference>
<feature type="region of interest" description="Disordered" evidence="11">
    <location>
        <begin position="1120"/>
        <end position="1142"/>
    </location>
</feature>
<keyword evidence="6" id="KW-0597">Phosphoprotein</keyword>
<feature type="domain" description="Carrier" evidence="12">
    <location>
        <begin position="2629"/>
        <end position="2704"/>
    </location>
</feature>
<dbReference type="FunFam" id="3.40.50.12780:FF:000013">
    <property type="entry name" value="Long-chain-fatty-acid--AMP ligase FadD32"/>
    <property type="match status" value="1"/>
</dbReference>
<dbReference type="Gene3D" id="3.30.300.30">
    <property type="match status" value="3"/>
</dbReference>
<keyword evidence="9" id="KW-0443">Lipid metabolism</keyword>
<dbReference type="InterPro" id="IPR006162">
    <property type="entry name" value="Ppantetheine_attach_site"/>
</dbReference>
<dbReference type="NCBIfam" id="NF003417">
    <property type="entry name" value="PRK04813.1"/>
    <property type="match status" value="6"/>
</dbReference>